<dbReference type="OrthoDB" id="9787127at2"/>
<accession>A0A0P6Y4H8</accession>
<dbReference type="EMBL" id="LGKP01000008">
    <property type="protein sequence ID" value="KPL90995.1"/>
    <property type="molecule type" value="Genomic_DNA"/>
</dbReference>
<evidence type="ECO:0000313" key="2">
    <source>
        <dbReference type="Proteomes" id="UP000050277"/>
    </source>
</evidence>
<dbReference type="STRING" id="70996.SE18_04335"/>
<dbReference type="Proteomes" id="UP000050277">
    <property type="component" value="Unassembled WGS sequence"/>
</dbReference>
<organism evidence="1 2">
    <name type="scientific">Herpetosiphon geysericola</name>
    <dbReference type="NCBI Taxonomy" id="70996"/>
    <lineage>
        <taxon>Bacteria</taxon>
        <taxon>Bacillati</taxon>
        <taxon>Chloroflexota</taxon>
        <taxon>Chloroflexia</taxon>
        <taxon>Herpetosiphonales</taxon>
        <taxon>Herpetosiphonaceae</taxon>
        <taxon>Herpetosiphon</taxon>
    </lineage>
</organism>
<protein>
    <submittedName>
        <fullName evidence="1">Uncharacterized protein</fullName>
    </submittedName>
</protein>
<comment type="caution">
    <text evidence="1">The sequence shown here is derived from an EMBL/GenBank/DDBJ whole genome shotgun (WGS) entry which is preliminary data.</text>
</comment>
<proteinExistence type="predicted"/>
<dbReference type="AlphaFoldDB" id="A0A0P6Y4H8"/>
<dbReference type="RefSeq" id="WP_054533189.1">
    <property type="nucleotide sequence ID" value="NZ_LGKP01000008.1"/>
</dbReference>
<evidence type="ECO:0000313" key="1">
    <source>
        <dbReference type="EMBL" id="KPL90995.1"/>
    </source>
</evidence>
<gene>
    <name evidence="1" type="ORF">SE18_04335</name>
</gene>
<reference evidence="1 2" key="1">
    <citation type="submission" date="2015-07" db="EMBL/GenBank/DDBJ databases">
        <title>Whole genome sequence of Herpetosiphon geysericola DSM 7119.</title>
        <authorList>
            <person name="Hemp J."/>
            <person name="Ward L.M."/>
            <person name="Pace L.A."/>
            <person name="Fischer W.W."/>
        </authorList>
    </citation>
    <scope>NUCLEOTIDE SEQUENCE [LARGE SCALE GENOMIC DNA]</scope>
    <source>
        <strain evidence="1 2">DSM 7119</strain>
    </source>
</reference>
<name>A0A0P6Y4H8_9CHLR</name>
<keyword evidence="2" id="KW-1185">Reference proteome</keyword>
<sequence length="101" mass="11253">MSNLEAQFLQEMLDGYRLAAKQGYKATYYLRMLEELGAIPAAKRLVADPEISSGLQQLCLIGLLSTSAEAIMLKPEYAELFTDAERQVAREKLIALGWNAE</sequence>